<dbReference type="InterPro" id="IPR013332">
    <property type="entry name" value="KPR_N"/>
</dbReference>
<dbReference type="InterPro" id="IPR008927">
    <property type="entry name" value="6-PGluconate_DH-like_C_sf"/>
</dbReference>
<evidence type="ECO:0000313" key="7">
    <source>
        <dbReference type="EMBL" id="KAL1311791.1"/>
    </source>
</evidence>
<dbReference type="EC" id="1.1.1.169" evidence="4"/>
<sequence length="341" mass="36999">MASSKAKVLLFGGGGVGTITALNLEAGGLTSVTAVLRSNYNTVINKGFDIKSCDHGTVSGWRPSKVLKSIPLTSEEKFDYIVCTTKNVPDCPPTLAELIAPAVVPGHTVIVLVQNGFNIELPMFKAFPDNIVLSGVSLIGSHEVQHGVIEHDDNDRSFIGPFHNPRLDPAKEEAAAKEYVKLYSASGKCSCEFTDDVPFTRWRKLIYNACLNSICALTGLDTGRLRLADDLVDSLVRPAMEEIRAAAKANGVELPADVCDFMINLDPVTMYLPPSMLGDVRKGNYTEYENILGEPLRAGTALGVPMPTLTVLYHLLKAIQWRTKEINGVVKIPPKESFVAK</sequence>
<keyword evidence="8" id="KW-1185">Reference proteome</keyword>
<comment type="function">
    <text evidence="4">Catalyzes the NADPH-dependent reduction of ketopantoate into pantoic acid.</text>
</comment>
<dbReference type="PANTHER" id="PTHR21708">
    <property type="entry name" value="PROBABLE 2-DEHYDROPANTOATE 2-REDUCTASE"/>
    <property type="match status" value="1"/>
</dbReference>
<dbReference type="RefSeq" id="XP_069204640.1">
    <property type="nucleotide sequence ID" value="XM_069341129.1"/>
</dbReference>
<dbReference type="SUPFAM" id="SSF51735">
    <property type="entry name" value="NAD(P)-binding Rossmann-fold domains"/>
    <property type="match status" value="1"/>
</dbReference>
<evidence type="ECO:0000256" key="3">
    <source>
        <dbReference type="ARBA" id="ARBA00023002"/>
    </source>
</evidence>
<evidence type="ECO:0000313" key="8">
    <source>
        <dbReference type="Proteomes" id="UP001562354"/>
    </source>
</evidence>
<evidence type="ECO:0000259" key="6">
    <source>
        <dbReference type="Pfam" id="PF08546"/>
    </source>
</evidence>
<reference evidence="7 8" key="1">
    <citation type="submission" date="2024-07" db="EMBL/GenBank/DDBJ databases">
        <title>Draft sequence of the Neodothiora populina.</title>
        <authorList>
            <person name="Drown D.D."/>
            <person name="Schuette U.S."/>
            <person name="Buechlein A.B."/>
            <person name="Rusch D.R."/>
            <person name="Winton L.W."/>
            <person name="Adams G.A."/>
        </authorList>
    </citation>
    <scope>NUCLEOTIDE SEQUENCE [LARGE SCALE GENOMIC DNA]</scope>
    <source>
        <strain evidence="7 8">CPC 39397</strain>
    </source>
</reference>
<protein>
    <recommendedName>
        <fullName evidence="4">2-dehydropantoate 2-reductase</fullName>
        <ecNumber evidence="4">1.1.1.169</ecNumber>
    </recommendedName>
    <alternativeName>
        <fullName evidence="4">Ketopantoate reductase</fullName>
    </alternativeName>
</protein>
<dbReference type="InterPro" id="IPR051402">
    <property type="entry name" value="KPR-Related"/>
</dbReference>
<dbReference type="Pfam" id="PF02558">
    <property type="entry name" value="ApbA"/>
    <property type="match status" value="1"/>
</dbReference>
<dbReference type="GeneID" id="95975577"/>
<accession>A0ABR3PQF0</accession>
<dbReference type="SUPFAM" id="SSF48179">
    <property type="entry name" value="6-phosphogluconate dehydrogenase C-terminal domain-like"/>
    <property type="match status" value="1"/>
</dbReference>
<proteinExistence type="inferred from homology"/>
<dbReference type="Gene3D" id="3.40.50.720">
    <property type="entry name" value="NAD(P)-binding Rossmann-like Domain"/>
    <property type="match status" value="1"/>
</dbReference>
<dbReference type="EMBL" id="JBFMKM010000001">
    <property type="protein sequence ID" value="KAL1311791.1"/>
    <property type="molecule type" value="Genomic_DNA"/>
</dbReference>
<evidence type="ECO:0000256" key="2">
    <source>
        <dbReference type="ARBA" id="ARBA00022857"/>
    </source>
</evidence>
<organism evidence="7 8">
    <name type="scientific">Neodothiora populina</name>
    <dbReference type="NCBI Taxonomy" id="2781224"/>
    <lineage>
        <taxon>Eukaryota</taxon>
        <taxon>Fungi</taxon>
        <taxon>Dikarya</taxon>
        <taxon>Ascomycota</taxon>
        <taxon>Pezizomycotina</taxon>
        <taxon>Dothideomycetes</taxon>
        <taxon>Dothideomycetidae</taxon>
        <taxon>Dothideales</taxon>
        <taxon>Dothioraceae</taxon>
        <taxon>Neodothiora</taxon>
    </lineage>
</organism>
<comment type="catalytic activity">
    <reaction evidence="4">
        <text>(R)-pantoate + NADP(+) = 2-dehydropantoate + NADPH + H(+)</text>
        <dbReference type="Rhea" id="RHEA:16233"/>
        <dbReference type="ChEBI" id="CHEBI:11561"/>
        <dbReference type="ChEBI" id="CHEBI:15378"/>
        <dbReference type="ChEBI" id="CHEBI:15980"/>
        <dbReference type="ChEBI" id="CHEBI:57783"/>
        <dbReference type="ChEBI" id="CHEBI:58349"/>
        <dbReference type="EC" id="1.1.1.169"/>
    </reaction>
</comment>
<feature type="domain" description="Ketopantoate reductase C-terminal" evidence="6">
    <location>
        <begin position="200"/>
        <end position="320"/>
    </location>
</feature>
<gene>
    <name evidence="7" type="ORF">AAFC00_001874</name>
</gene>
<dbReference type="Proteomes" id="UP001562354">
    <property type="component" value="Unassembled WGS sequence"/>
</dbReference>
<dbReference type="Pfam" id="PF08546">
    <property type="entry name" value="ApbA_C"/>
    <property type="match status" value="1"/>
</dbReference>
<dbReference type="InterPro" id="IPR003710">
    <property type="entry name" value="ApbA"/>
</dbReference>
<comment type="caution">
    <text evidence="7">The sequence shown here is derived from an EMBL/GenBank/DDBJ whole genome shotgun (WGS) entry which is preliminary data.</text>
</comment>
<dbReference type="Gene3D" id="1.10.1040.10">
    <property type="entry name" value="N-(1-d-carboxylethyl)-l-norvaline Dehydrogenase, domain 2"/>
    <property type="match status" value="1"/>
</dbReference>
<evidence type="ECO:0000259" key="5">
    <source>
        <dbReference type="Pfam" id="PF02558"/>
    </source>
</evidence>
<evidence type="ECO:0000256" key="4">
    <source>
        <dbReference type="RuleBase" id="RU362068"/>
    </source>
</evidence>
<feature type="domain" description="Ketopantoate reductase N-terminal" evidence="5">
    <location>
        <begin position="9"/>
        <end position="163"/>
    </location>
</feature>
<dbReference type="InterPro" id="IPR013328">
    <property type="entry name" value="6PGD_dom2"/>
</dbReference>
<evidence type="ECO:0000256" key="1">
    <source>
        <dbReference type="ARBA" id="ARBA00007870"/>
    </source>
</evidence>
<keyword evidence="2 4" id="KW-0521">NADP</keyword>
<comment type="similarity">
    <text evidence="1 4">Belongs to the ketopantoate reductase family.</text>
</comment>
<dbReference type="PANTHER" id="PTHR21708:SF30">
    <property type="entry name" value="2-DEHYDROPANTOATE 2-REDUCTASE-RELATED"/>
    <property type="match status" value="1"/>
</dbReference>
<dbReference type="InterPro" id="IPR013752">
    <property type="entry name" value="KPA_reductase"/>
</dbReference>
<dbReference type="InterPro" id="IPR036291">
    <property type="entry name" value="NAD(P)-bd_dom_sf"/>
</dbReference>
<keyword evidence="3 4" id="KW-0560">Oxidoreductase</keyword>
<dbReference type="NCBIfam" id="TIGR00745">
    <property type="entry name" value="apbA_panE"/>
    <property type="match status" value="1"/>
</dbReference>
<name>A0ABR3PQF0_9PEZI</name>